<evidence type="ECO:0000313" key="2">
    <source>
        <dbReference type="Proteomes" id="UP000290433"/>
    </source>
</evidence>
<proteinExistence type="predicted"/>
<accession>A0A444VTX8</accession>
<gene>
    <name evidence="1" type="ORF">NU08_3886</name>
</gene>
<sequence length="157" mass="18030">MEANFKIKSLNHTEFSDYFELTDLELEKIGAIRMTVDKFPGFPCRVSLEDAQMGEEVILLPYNHHKTTSPYQASGPIFIRKNATTATFETNEIPRMLNHRLLSLRGYDKNGMMKEASVVEGNTLKESIIKTFENEKIDYIHIHNARPGCYNCLVERA</sequence>
<dbReference type="EMBL" id="JUIV01000019">
    <property type="protein sequence ID" value="RYJ37132.1"/>
    <property type="molecule type" value="Genomic_DNA"/>
</dbReference>
<dbReference type="Proteomes" id="UP000290433">
    <property type="component" value="Unassembled WGS sequence"/>
</dbReference>
<dbReference type="Pfam" id="PF06718">
    <property type="entry name" value="DUF1203"/>
    <property type="match status" value="1"/>
</dbReference>
<dbReference type="InterPro" id="IPR009593">
    <property type="entry name" value="DUF1203"/>
</dbReference>
<reference evidence="1 2" key="1">
    <citation type="submission" date="2014-12" db="EMBL/GenBank/DDBJ databases">
        <title>Genome sequence of Flavobacterium anhuiense RCM74.</title>
        <authorList>
            <person name="Kim J.F."/>
            <person name="Song J.Y."/>
            <person name="Kwak M.-J."/>
            <person name="Lee S.-W."/>
        </authorList>
    </citation>
    <scope>NUCLEOTIDE SEQUENCE [LARGE SCALE GENOMIC DNA]</scope>
    <source>
        <strain evidence="1 2">RCM74</strain>
    </source>
</reference>
<name>A0A444VTX8_9FLAO</name>
<dbReference type="OrthoDB" id="5953307at2"/>
<dbReference type="PIRSF" id="PIRSF034110">
    <property type="entry name" value="DUF1203"/>
    <property type="match status" value="1"/>
</dbReference>
<dbReference type="RefSeq" id="WP_129748605.1">
    <property type="nucleotide sequence ID" value="NZ_JUIV01000019.1"/>
</dbReference>
<comment type="caution">
    <text evidence="1">The sequence shown here is derived from an EMBL/GenBank/DDBJ whole genome shotgun (WGS) entry which is preliminary data.</text>
</comment>
<organism evidence="1 2">
    <name type="scientific">Flavobacterium anhuiense</name>
    <dbReference type="NCBI Taxonomy" id="459526"/>
    <lineage>
        <taxon>Bacteria</taxon>
        <taxon>Pseudomonadati</taxon>
        <taxon>Bacteroidota</taxon>
        <taxon>Flavobacteriia</taxon>
        <taxon>Flavobacteriales</taxon>
        <taxon>Flavobacteriaceae</taxon>
        <taxon>Flavobacterium</taxon>
    </lineage>
</organism>
<dbReference type="AlphaFoldDB" id="A0A444VTX8"/>
<evidence type="ECO:0000313" key="1">
    <source>
        <dbReference type="EMBL" id="RYJ37132.1"/>
    </source>
</evidence>
<protein>
    <submittedName>
        <fullName evidence="1">DUF1203 domain containing protein</fullName>
    </submittedName>
</protein>